<gene>
    <name evidence="3" type="ORF">MNOR_LOCUS28356</name>
</gene>
<dbReference type="GO" id="GO:0004252">
    <property type="term" value="F:serine-type endopeptidase activity"/>
    <property type="evidence" value="ECO:0007669"/>
    <property type="project" value="InterPro"/>
</dbReference>
<evidence type="ECO:0000259" key="2">
    <source>
        <dbReference type="Pfam" id="PF00089"/>
    </source>
</evidence>
<protein>
    <recommendedName>
        <fullName evidence="2">Peptidase S1 domain-containing protein</fullName>
    </recommendedName>
</protein>
<feature type="domain" description="Peptidase S1" evidence="2">
    <location>
        <begin position="88"/>
        <end position="111"/>
    </location>
</feature>
<dbReference type="InterPro" id="IPR001254">
    <property type="entry name" value="Trypsin_dom"/>
</dbReference>
<evidence type="ECO:0000313" key="4">
    <source>
        <dbReference type="Proteomes" id="UP001497623"/>
    </source>
</evidence>
<keyword evidence="4" id="KW-1185">Reference proteome</keyword>
<sequence>MSLVSSSMRSRLLTIVIYLICKRCVSSINNNDQFFGSRKECGSFAQVSHLTSALHGGSPGDRIVDNASPLKEIGGMAALHSSDRNFGSSTFKCGAVLISDRYLLTAAHCMDWRSKD</sequence>
<keyword evidence="1" id="KW-0732">Signal</keyword>
<dbReference type="AlphaFoldDB" id="A0AAV2RR28"/>
<dbReference type="InterPro" id="IPR009003">
    <property type="entry name" value="Peptidase_S1_PA"/>
</dbReference>
<comment type="caution">
    <text evidence="3">The sequence shown here is derived from an EMBL/GenBank/DDBJ whole genome shotgun (WGS) entry which is preliminary data.</text>
</comment>
<feature type="chain" id="PRO_5043337696" description="Peptidase S1 domain-containing protein" evidence="1">
    <location>
        <begin position="28"/>
        <end position="116"/>
    </location>
</feature>
<evidence type="ECO:0000256" key="1">
    <source>
        <dbReference type="SAM" id="SignalP"/>
    </source>
</evidence>
<accession>A0AAV2RR28</accession>
<reference evidence="3 4" key="1">
    <citation type="submission" date="2024-05" db="EMBL/GenBank/DDBJ databases">
        <authorList>
            <person name="Wallberg A."/>
        </authorList>
    </citation>
    <scope>NUCLEOTIDE SEQUENCE [LARGE SCALE GENOMIC DNA]</scope>
</reference>
<dbReference type="EMBL" id="CAXKWB010031134">
    <property type="protein sequence ID" value="CAL4139131.1"/>
    <property type="molecule type" value="Genomic_DNA"/>
</dbReference>
<dbReference type="InterPro" id="IPR043504">
    <property type="entry name" value="Peptidase_S1_PA_chymotrypsin"/>
</dbReference>
<feature type="non-terminal residue" evidence="3">
    <location>
        <position position="116"/>
    </location>
</feature>
<name>A0AAV2RR28_MEGNR</name>
<dbReference type="GO" id="GO:0006508">
    <property type="term" value="P:proteolysis"/>
    <property type="evidence" value="ECO:0007669"/>
    <property type="project" value="InterPro"/>
</dbReference>
<dbReference type="Proteomes" id="UP001497623">
    <property type="component" value="Unassembled WGS sequence"/>
</dbReference>
<feature type="signal peptide" evidence="1">
    <location>
        <begin position="1"/>
        <end position="27"/>
    </location>
</feature>
<dbReference type="Pfam" id="PF00089">
    <property type="entry name" value="Trypsin"/>
    <property type="match status" value="1"/>
</dbReference>
<dbReference type="Gene3D" id="2.40.10.10">
    <property type="entry name" value="Trypsin-like serine proteases"/>
    <property type="match status" value="1"/>
</dbReference>
<evidence type="ECO:0000313" key="3">
    <source>
        <dbReference type="EMBL" id="CAL4139131.1"/>
    </source>
</evidence>
<organism evidence="3 4">
    <name type="scientific">Meganyctiphanes norvegica</name>
    <name type="common">Northern krill</name>
    <name type="synonym">Thysanopoda norvegica</name>
    <dbReference type="NCBI Taxonomy" id="48144"/>
    <lineage>
        <taxon>Eukaryota</taxon>
        <taxon>Metazoa</taxon>
        <taxon>Ecdysozoa</taxon>
        <taxon>Arthropoda</taxon>
        <taxon>Crustacea</taxon>
        <taxon>Multicrustacea</taxon>
        <taxon>Malacostraca</taxon>
        <taxon>Eumalacostraca</taxon>
        <taxon>Eucarida</taxon>
        <taxon>Euphausiacea</taxon>
        <taxon>Euphausiidae</taxon>
        <taxon>Meganyctiphanes</taxon>
    </lineage>
</organism>
<dbReference type="SUPFAM" id="SSF50494">
    <property type="entry name" value="Trypsin-like serine proteases"/>
    <property type="match status" value="1"/>
</dbReference>
<proteinExistence type="predicted"/>